<protein>
    <submittedName>
        <fullName evidence="1">Uncharacterized protein</fullName>
    </submittedName>
</protein>
<reference evidence="1" key="1">
    <citation type="submission" date="2018-05" db="EMBL/GenBank/DDBJ databases">
        <authorList>
            <person name="Lanie J.A."/>
            <person name="Ng W.-L."/>
            <person name="Kazmierczak K.M."/>
            <person name="Andrzejewski T.M."/>
            <person name="Davidsen T.M."/>
            <person name="Wayne K.J."/>
            <person name="Tettelin H."/>
            <person name="Glass J.I."/>
            <person name="Rusch D."/>
            <person name="Podicherti R."/>
            <person name="Tsui H.-C.T."/>
            <person name="Winkler M.E."/>
        </authorList>
    </citation>
    <scope>NUCLEOTIDE SEQUENCE</scope>
</reference>
<name>A0A381YFQ1_9ZZZZ</name>
<organism evidence="1">
    <name type="scientific">marine metagenome</name>
    <dbReference type="NCBI Taxonomy" id="408172"/>
    <lineage>
        <taxon>unclassified sequences</taxon>
        <taxon>metagenomes</taxon>
        <taxon>ecological metagenomes</taxon>
    </lineage>
</organism>
<sequence>MLQKYMFNSGKTQNSLDGFLGRSIYTFLAPPIDTWPSEDGLKRYDRSFIPVDLEATDDNYVSRPIYQV</sequence>
<dbReference type="AlphaFoldDB" id="A0A381YFQ1"/>
<proteinExistence type="predicted"/>
<gene>
    <name evidence="1" type="ORF">METZ01_LOCUS128689</name>
</gene>
<accession>A0A381YFQ1</accession>
<evidence type="ECO:0000313" key="1">
    <source>
        <dbReference type="EMBL" id="SVA75835.1"/>
    </source>
</evidence>
<dbReference type="EMBL" id="UINC01018125">
    <property type="protein sequence ID" value="SVA75835.1"/>
    <property type="molecule type" value="Genomic_DNA"/>
</dbReference>